<proteinExistence type="predicted"/>
<reference evidence="2" key="1">
    <citation type="journal article" date="2015" name="Nat. Plants">
        <title>Genome expansion of Arabis alpina linked with retrotransposition and reduced symmetric DNA methylation.</title>
        <authorList>
            <person name="Willing E.M."/>
            <person name="Rawat V."/>
            <person name="Mandakova T."/>
            <person name="Maumus F."/>
            <person name="James G.V."/>
            <person name="Nordstroem K.J."/>
            <person name="Becker C."/>
            <person name="Warthmann N."/>
            <person name="Chica C."/>
            <person name="Szarzynska B."/>
            <person name="Zytnicki M."/>
            <person name="Albani M.C."/>
            <person name="Kiefer C."/>
            <person name="Bergonzi S."/>
            <person name="Castaings L."/>
            <person name="Mateos J.L."/>
            <person name="Berns M.C."/>
            <person name="Bujdoso N."/>
            <person name="Piofczyk T."/>
            <person name="de Lorenzo L."/>
            <person name="Barrero-Sicilia C."/>
            <person name="Mateos I."/>
            <person name="Piednoel M."/>
            <person name="Hagmann J."/>
            <person name="Chen-Min-Tao R."/>
            <person name="Iglesias-Fernandez R."/>
            <person name="Schuster S.C."/>
            <person name="Alonso-Blanco C."/>
            <person name="Roudier F."/>
            <person name="Carbonero P."/>
            <person name="Paz-Ares J."/>
            <person name="Davis S.J."/>
            <person name="Pecinka A."/>
            <person name="Quesneville H."/>
            <person name="Colot V."/>
            <person name="Lysak M.A."/>
            <person name="Weigel D."/>
            <person name="Coupland G."/>
            <person name="Schneeberger K."/>
        </authorList>
    </citation>
    <scope>NUCLEOTIDE SEQUENCE [LARGE SCALE GENOMIC DNA]</scope>
    <source>
        <strain evidence="2">cv. Pajares</strain>
    </source>
</reference>
<gene>
    <name evidence="1" type="ordered locus">AALP_Aa7g198400</name>
</gene>
<name>A0A087GJ93_ARAAL</name>
<dbReference type="AlphaFoldDB" id="A0A087GJ93"/>
<dbReference type="EMBL" id="CM002875">
    <property type="protein sequence ID" value="KFK29945.1"/>
    <property type="molecule type" value="Genomic_DNA"/>
</dbReference>
<keyword evidence="2" id="KW-1185">Reference proteome</keyword>
<organism evidence="1 2">
    <name type="scientific">Arabis alpina</name>
    <name type="common">Alpine rock-cress</name>
    <dbReference type="NCBI Taxonomy" id="50452"/>
    <lineage>
        <taxon>Eukaryota</taxon>
        <taxon>Viridiplantae</taxon>
        <taxon>Streptophyta</taxon>
        <taxon>Embryophyta</taxon>
        <taxon>Tracheophyta</taxon>
        <taxon>Spermatophyta</taxon>
        <taxon>Magnoliopsida</taxon>
        <taxon>eudicotyledons</taxon>
        <taxon>Gunneridae</taxon>
        <taxon>Pentapetalae</taxon>
        <taxon>rosids</taxon>
        <taxon>malvids</taxon>
        <taxon>Brassicales</taxon>
        <taxon>Brassicaceae</taxon>
        <taxon>Arabideae</taxon>
        <taxon>Arabis</taxon>
    </lineage>
</organism>
<dbReference type="Proteomes" id="UP000029120">
    <property type="component" value="Chromosome 7"/>
</dbReference>
<evidence type="ECO:0000313" key="2">
    <source>
        <dbReference type="Proteomes" id="UP000029120"/>
    </source>
</evidence>
<sequence>MSDSIFPGWDLLQLSRIGLMRYSRGWRIKSQAGEGIKMHFFGSLLVHFM</sequence>
<dbReference type="Gramene" id="KFK29945">
    <property type="protein sequence ID" value="KFK29945"/>
    <property type="gene ID" value="AALP_AA7G198400"/>
</dbReference>
<evidence type="ECO:0000313" key="1">
    <source>
        <dbReference type="EMBL" id="KFK29945.1"/>
    </source>
</evidence>
<protein>
    <submittedName>
        <fullName evidence="1">Uncharacterized protein</fullName>
    </submittedName>
</protein>
<accession>A0A087GJ93</accession>